<evidence type="ECO:0000256" key="4">
    <source>
        <dbReference type="ARBA" id="ARBA00022801"/>
    </source>
</evidence>
<dbReference type="EMBL" id="CAJOBC010004328">
    <property type="protein sequence ID" value="CAF3823612.1"/>
    <property type="molecule type" value="Genomic_DNA"/>
</dbReference>
<dbReference type="GO" id="GO:0016887">
    <property type="term" value="F:ATP hydrolysis activity"/>
    <property type="evidence" value="ECO:0007669"/>
    <property type="project" value="InterPro"/>
</dbReference>
<dbReference type="GO" id="GO:0031966">
    <property type="term" value="C:mitochondrial membrane"/>
    <property type="evidence" value="ECO:0007669"/>
    <property type="project" value="UniProtKB-SubCell"/>
</dbReference>
<dbReference type="SUPFAM" id="SSF52540">
    <property type="entry name" value="P-loop containing nucleoside triphosphate hydrolases"/>
    <property type="match status" value="1"/>
</dbReference>
<dbReference type="InterPro" id="IPR003959">
    <property type="entry name" value="ATPase_AAA_core"/>
</dbReference>
<dbReference type="InterPro" id="IPR014851">
    <property type="entry name" value="BCS1_N"/>
</dbReference>
<dbReference type="InterPro" id="IPR050747">
    <property type="entry name" value="Mitochondrial_chaperone_BCS1"/>
</dbReference>
<sequence length="405" mass="46736">MTLIDLLSTLKDNPYFGAGAGLIGIGTLLAVARRGSQLGLVAFRRQYMITLEIPSSDESYSWLLQWISVQLAQSSRHLSVRTQLVKNEQTNKIQATYHFMPSIGTHYFWYGRKWIKVERTREQMMNLSTGTPFESVQLTAFGKNRQIYFDMLEQAREDVLEKNIGKTPVYVPNTSQIKPLLIIVNEWRMFGHARRKRPLSSVILDQDIMSKLVDDVRQFIQNPQWYSDRGHFDMSISTLNLSEGTMTDDRLQQLLSRVPEQTVLLLEDIDAATVGRHYEKEDVIRYQGMKPLTLSGLLNALDGVISSEGRIVFMTTNYIERLDPALIRPGRVDYKQYVGHMSLYQLEQMFHRFYPLATQVQLDHFLQVTQSLNKPISAAQIQGFFMYNKDNIDDVIKNIEQLPNL</sequence>
<evidence type="ECO:0000256" key="11">
    <source>
        <dbReference type="SAM" id="Phobius"/>
    </source>
</evidence>
<dbReference type="Proteomes" id="UP000681722">
    <property type="component" value="Unassembled WGS sequence"/>
</dbReference>
<keyword evidence="8 11" id="KW-0472">Membrane</keyword>
<keyword evidence="7" id="KW-0496">Mitochondrion</keyword>
<dbReference type="AlphaFoldDB" id="A0A814KRE6"/>
<dbReference type="Pfam" id="PF00004">
    <property type="entry name" value="AAA"/>
    <property type="match status" value="1"/>
</dbReference>
<keyword evidence="5 10" id="KW-0067">ATP-binding</keyword>
<keyword evidence="3 10" id="KW-0547">Nucleotide-binding</keyword>
<keyword evidence="2 11" id="KW-0812">Transmembrane</keyword>
<keyword evidence="4" id="KW-0378">Hydrolase</keyword>
<evidence type="ECO:0000256" key="1">
    <source>
        <dbReference type="ARBA" id="ARBA00004325"/>
    </source>
</evidence>
<dbReference type="EMBL" id="CAJNOQ010004327">
    <property type="protein sequence ID" value="CAF1054335.1"/>
    <property type="molecule type" value="Genomic_DNA"/>
</dbReference>
<dbReference type="GO" id="GO:0005524">
    <property type="term" value="F:ATP binding"/>
    <property type="evidence" value="ECO:0007669"/>
    <property type="project" value="UniProtKB-KW"/>
</dbReference>
<evidence type="ECO:0000256" key="10">
    <source>
        <dbReference type="RuleBase" id="RU003651"/>
    </source>
</evidence>
<gene>
    <name evidence="13" type="ORF">GPM918_LOCUS16449</name>
    <name evidence="14" type="ORF">SRO942_LOCUS16454</name>
</gene>
<evidence type="ECO:0000256" key="8">
    <source>
        <dbReference type="ARBA" id="ARBA00023136"/>
    </source>
</evidence>
<feature type="domain" description="BCS1 N-terminal" evidence="12">
    <location>
        <begin position="23"/>
        <end position="202"/>
    </location>
</feature>
<dbReference type="Gene3D" id="3.40.50.300">
    <property type="entry name" value="P-loop containing nucleotide triphosphate hydrolases"/>
    <property type="match status" value="1"/>
</dbReference>
<dbReference type="Pfam" id="PF08740">
    <property type="entry name" value="BCS1_N"/>
    <property type="match status" value="1"/>
</dbReference>
<dbReference type="PANTHER" id="PTHR23070">
    <property type="entry name" value="BCS1 AAA-TYPE ATPASE"/>
    <property type="match status" value="1"/>
</dbReference>
<evidence type="ECO:0000256" key="3">
    <source>
        <dbReference type="ARBA" id="ARBA00022741"/>
    </source>
</evidence>
<dbReference type="PROSITE" id="PS00674">
    <property type="entry name" value="AAA"/>
    <property type="match status" value="1"/>
</dbReference>
<evidence type="ECO:0000256" key="7">
    <source>
        <dbReference type="ARBA" id="ARBA00023128"/>
    </source>
</evidence>
<dbReference type="InterPro" id="IPR027417">
    <property type="entry name" value="P-loop_NTPase"/>
</dbReference>
<name>A0A814KRE6_9BILA</name>
<dbReference type="InterPro" id="IPR003960">
    <property type="entry name" value="ATPase_AAA_CS"/>
</dbReference>
<dbReference type="SMART" id="SM01024">
    <property type="entry name" value="BCS1_N"/>
    <property type="match status" value="1"/>
</dbReference>
<dbReference type="InterPro" id="IPR057495">
    <property type="entry name" value="AAA_lid_BCS1"/>
</dbReference>
<evidence type="ECO:0000259" key="12">
    <source>
        <dbReference type="SMART" id="SM01024"/>
    </source>
</evidence>
<evidence type="ECO:0000256" key="6">
    <source>
        <dbReference type="ARBA" id="ARBA00022989"/>
    </source>
</evidence>
<evidence type="ECO:0000313" key="13">
    <source>
        <dbReference type="EMBL" id="CAF1054335.1"/>
    </source>
</evidence>
<proteinExistence type="inferred from homology"/>
<evidence type="ECO:0000256" key="5">
    <source>
        <dbReference type="ARBA" id="ARBA00022840"/>
    </source>
</evidence>
<keyword evidence="6 11" id="KW-1133">Transmembrane helix</keyword>
<protein>
    <recommendedName>
        <fullName evidence="12">BCS1 N-terminal domain-containing protein</fullName>
    </recommendedName>
</protein>
<organism evidence="13 15">
    <name type="scientific">Didymodactylos carnosus</name>
    <dbReference type="NCBI Taxonomy" id="1234261"/>
    <lineage>
        <taxon>Eukaryota</taxon>
        <taxon>Metazoa</taxon>
        <taxon>Spiralia</taxon>
        <taxon>Gnathifera</taxon>
        <taxon>Rotifera</taxon>
        <taxon>Eurotatoria</taxon>
        <taxon>Bdelloidea</taxon>
        <taxon>Philodinida</taxon>
        <taxon>Philodinidae</taxon>
        <taxon>Didymodactylos</taxon>
    </lineage>
</organism>
<evidence type="ECO:0000256" key="9">
    <source>
        <dbReference type="ARBA" id="ARBA00048778"/>
    </source>
</evidence>
<dbReference type="Pfam" id="PF25426">
    <property type="entry name" value="AAA_lid_BCS1"/>
    <property type="match status" value="1"/>
</dbReference>
<reference evidence="13" key="1">
    <citation type="submission" date="2021-02" db="EMBL/GenBank/DDBJ databases">
        <authorList>
            <person name="Nowell W R."/>
        </authorList>
    </citation>
    <scope>NUCLEOTIDE SEQUENCE</scope>
</reference>
<feature type="transmembrane region" description="Helical" evidence="11">
    <location>
        <begin position="15"/>
        <end position="32"/>
    </location>
</feature>
<keyword evidence="15" id="KW-1185">Reference proteome</keyword>
<accession>A0A814KRE6</accession>
<comment type="catalytic activity">
    <reaction evidence="9">
        <text>ATP + H2O = ADP + phosphate + H(+)</text>
        <dbReference type="Rhea" id="RHEA:13065"/>
        <dbReference type="ChEBI" id="CHEBI:15377"/>
        <dbReference type="ChEBI" id="CHEBI:15378"/>
        <dbReference type="ChEBI" id="CHEBI:30616"/>
        <dbReference type="ChEBI" id="CHEBI:43474"/>
        <dbReference type="ChEBI" id="CHEBI:456216"/>
    </reaction>
    <physiologicalReaction direction="left-to-right" evidence="9">
        <dbReference type="Rhea" id="RHEA:13066"/>
    </physiologicalReaction>
</comment>
<evidence type="ECO:0000313" key="14">
    <source>
        <dbReference type="EMBL" id="CAF3823612.1"/>
    </source>
</evidence>
<dbReference type="OrthoDB" id="10251412at2759"/>
<comment type="subcellular location">
    <subcellularLocation>
        <location evidence="1">Mitochondrion membrane</location>
    </subcellularLocation>
</comment>
<comment type="similarity">
    <text evidence="10">Belongs to the AAA ATPase family.</text>
</comment>
<comment type="caution">
    <text evidence="13">The sequence shown here is derived from an EMBL/GenBank/DDBJ whole genome shotgun (WGS) entry which is preliminary data.</text>
</comment>
<evidence type="ECO:0000313" key="15">
    <source>
        <dbReference type="Proteomes" id="UP000663829"/>
    </source>
</evidence>
<dbReference type="Proteomes" id="UP000663829">
    <property type="component" value="Unassembled WGS sequence"/>
</dbReference>
<evidence type="ECO:0000256" key="2">
    <source>
        <dbReference type="ARBA" id="ARBA00022692"/>
    </source>
</evidence>